<dbReference type="Pfam" id="PF04351">
    <property type="entry name" value="PilP"/>
    <property type="match status" value="1"/>
</dbReference>
<dbReference type="Gene3D" id="2.30.30.830">
    <property type="match status" value="1"/>
</dbReference>
<feature type="region of interest" description="Disordered" evidence="1">
    <location>
        <begin position="1"/>
        <end position="23"/>
    </location>
</feature>
<evidence type="ECO:0000256" key="1">
    <source>
        <dbReference type="SAM" id="MobiDB-lite"/>
    </source>
</evidence>
<proteinExistence type="predicted"/>
<feature type="compositionally biased region" description="Polar residues" evidence="1">
    <location>
        <begin position="1"/>
        <end position="12"/>
    </location>
</feature>
<dbReference type="InterPro" id="IPR007446">
    <property type="entry name" value="PilP"/>
</dbReference>
<organism evidence="2 3">
    <name type="scientific">Candidatus Desulfobia pelagia</name>
    <dbReference type="NCBI Taxonomy" id="2841692"/>
    <lineage>
        <taxon>Bacteria</taxon>
        <taxon>Pseudomonadati</taxon>
        <taxon>Thermodesulfobacteriota</taxon>
        <taxon>Desulfobulbia</taxon>
        <taxon>Desulfobulbales</taxon>
        <taxon>Desulfobulbaceae</taxon>
        <taxon>Candidatus Desulfobia</taxon>
    </lineage>
</organism>
<protein>
    <submittedName>
        <fullName evidence="2">Pilus assembly protein PilP</fullName>
    </submittedName>
</protein>
<accession>A0A8J6NDQ7</accession>
<dbReference type="AlphaFoldDB" id="A0A8J6NDQ7"/>
<sequence length="157" mass="17456">MAVKTNGETAPTQEAKALSAEEHSEKVKELIQFLSGESDPFVYKREGRSDPFMPFVSERVVQEEVTVEEEELTGMRRFEPGQLTLTGIVMIEGGSMAMVQDAAGIGYVLREGNALGRSGVVNKISKNLVVIKQQYKNTAGEERYRLVEMLLKKEGEQ</sequence>
<name>A0A8J6NDQ7_9BACT</name>
<evidence type="ECO:0000313" key="3">
    <source>
        <dbReference type="Proteomes" id="UP000614424"/>
    </source>
</evidence>
<dbReference type="Proteomes" id="UP000614424">
    <property type="component" value="Unassembled WGS sequence"/>
</dbReference>
<dbReference type="EMBL" id="JACNJZ010000098">
    <property type="protein sequence ID" value="MBC8317682.1"/>
    <property type="molecule type" value="Genomic_DNA"/>
</dbReference>
<comment type="caution">
    <text evidence="2">The sequence shown here is derived from an EMBL/GenBank/DDBJ whole genome shotgun (WGS) entry which is preliminary data.</text>
</comment>
<evidence type="ECO:0000313" key="2">
    <source>
        <dbReference type="EMBL" id="MBC8317682.1"/>
    </source>
</evidence>
<gene>
    <name evidence="2" type="ORF">H8E41_07225</name>
</gene>
<reference evidence="2 3" key="1">
    <citation type="submission" date="2020-08" db="EMBL/GenBank/DDBJ databases">
        <title>Bridging the membrane lipid divide: bacteria of the FCB group superphylum have the potential to synthesize archaeal ether lipids.</title>
        <authorList>
            <person name="Villanueva L."/>
            <person name="Von Meijenfeldt F.A.B."/>
            <person name="Westbye A.B."/>
            <person name="Yadav S."/>
            <person name="Hopmans E.C."/>
            <person name="Dutilh B.E."/>
            <person name="Sinninghe Damste J.S."/>
        </authorList>
    </citation>
    <scope>NUCLEOTIDE SEQUENCE [LARGE SCALE GENOMIC DNA]</scope>
    <source>
        <strain evidence="2">NIOZ-UU47</strain>
    </source>
</reference>